<protein>
    <submittedName>
        <fullName evidence="2">Transmembrane signal receptor</fullName>
    </submittedName>
</protein>
<keyword evidence="2" id="KW-0812">Transmembrane</keyword>
<organism evidence="2 3">
    <name type="scientific">Lithospermum erythrorhizon</name>
    <name type="common">Purple gromwell</name>
    <name type="synonym">Lithospermum officinale var. erythrorhizon</name>
    <dbReference type="NCBI Taxonomy" id="34254"/>
    <lineage>
        <taxon>Eukaryota</taxon>
        <taxon>Viridiplantae</taxon>
        <taxon>Streptophyta</taxon>
        <taxon>Embryophyta</taxon>
        <taxon>Tracheophyta</taxon>
        <taxon>Spermatophyta</taxon>
        <taxon>Magnoliopsida</taxon>
        <taxon>eudicotyledons</taxon>
        <taxon>Gunneridae</taxon>
        <taxon>Pentapetalae</taxon>
        <taxon>asterids</taxon>
        <taxon>lamiids</taxon>
        <taxon>Boraginales</taxon>
        <taxon>Boraginaceae</taxon>
        <taxon>Boraginoideae</taxon>
        <taxon>Lithospermeae</taxon>
        <taxon>Lithospermum</taxon>
    </lineage>
</organism>
<dbReference type="InterPro" id="IPR043502">
    <property type="entry name" value="DNA/RNA_pol_sf"/>
</dbReference>
<evidence type="ECO:0000313" key="2">
    <source>
        <dbReference type="EMBL" id="GAA0160213.1"/>
    </source>
</evidence>
<proteinExistence type="predicted"/>
<gene>
    <name evidence="2" type="ORF">LIER_16817</name>
</gene>
<dbReference type="InterPro" id="IPR013103">
    <property type="entry name" value="RVT_2"/>
</dbReference>
<evidence type="ECO:0000259" key="1">
    <source>
        <dbReference type="Pfam" id="PF07727"/>
    </source>
</evidence>
<reference evidence="2 3" key="1">
    <citation type="submission" date="2024-01" db="EMBL/GenBank/DDBJ databases">
        <title>The complete chloroplast genome sequence of Lithospermum erythrorhizon: insights into the phylogenetic relationship among Boraginaceae species and the maternal lineages of purple gromwells.</title>
        <authorList>
            <person name="Okada T."/>
            <person name="Watanabe K."/>
        </authorList>
    </citation>
    <scope>NUCLEOTIDE SEQUENCE [LARGE SCALE GENOMIC DNA]</scope>
</reference>
<dbReference type="Proteomes" id="UP001454036">
    <property type="component" value="Unassembled WGS sequence"/>
</dbReference>
<accession>A0AAV3QAJ2</accession>
<keyword evidence="2" id="KW-0675">Receptor</keyword>
<dbReference type="AlphaFoldDB" id="A0AAV3QAJ2"/>
<feature type="domain" description="Reverse transcriptase Ty1/copia-type" evidence="1">
    <location>
        <begin position="90"/>
        <end position="167"/>
    </location>
</feature>
<feature type="domain" description="Reverse transcriptase Ty1/copia-type" evidence="1">
    <location>
        <begin position="32"/>
        <end position="75"/>
    </location>
</feature>
<evidence type="ECO:0000313" key="3">
    <source>
        <dbReference type="Proteomes" id="UP001454036"/>
    </source>
</evidence>
<keyword evidence="3" id="KW-1185">Reference proteome</keyword>
<sequence length="290" mass="32678">MVDLPPGKKAIGCRWVYKIKRKQDGSIDRYKARLLVAVAASKGWFIHQMDVNNAFLHDSLDEDIYMKAPPGYLASDNRKHPSGVFLASLVYVDDIIVIGSCMTAISGVKEFLHNAFTIKDMGAAKFFLGIELFHTVAGVYLNQRKYILDLLQDAFLLCCKPANTPMITGQDLTIETSPLLTEQNQYRRLIGHFLYLAFRRLDITFSVQQLSQYVHAPREIHWKAALHILKYLKGSPSKGLFYARNAELSLQEFCVADWGSCHLTRRAHYSSACGFKAQPADLFTKALAAP</sequence>
<dbReference type="PANTHER" id="PTHR11439">
    <property type="entry name" value="GAG-POL-RELATED RETROTRANSPOSON"/>
    <property type="match status" value="1"/>
</dbReference>
<dbReference type="EMBL" id="BAABME010003809">
    <property type="protein sequence ID" value="GAA0160213.1"/>
    <property type="molecule type" value="Genomic_DNA"/>
</dbReference>
<dbReference type="PANTHER" id="PTHR11439:SF465">
    <property type="entry name" value="REVERSE TRANSCRIPTASE TY1_COPIA-TYPE DOMAIN-CONTAINING PROTEIN"/>
    <property type="match status" value="1"/>
</dbReference>
<dbReference type="Pfam" id="PF07727">
    <property type="entry name" value="RVT_2"/>
    <property type="match status" value="2"/>
</dbReference>
<dbReference type="SUPFAM" id="SSF56672">
    <property type="entry name" value="DNA/RNA polymerases"/>
    <property type="match status" value="1"/>
</dbReference>
<name>A0AAV3QAJ2_LITER</name>
<keyword evidence="2" id="KW-0472">Membrane</keyword>
<comment type="caution">
    <text evidence="2">The sequence shown here is derived from an EMBL/GenBank/DDBJ whole genome shotgun (WGS) entry which is preliminary data.</text>
</comment>